<proteinExistence type="predicted"/>
<protein>
    <recommendedName>
        <fullName evidence="8">WAT1-related protein</fullName>
    </recommendedName>
</protein>
<comment type="caution">
    <text evidence="6">The sequence shown here is derived from an EMBL/GenBank/DDBJ whole genome shotgun (WGS) entry which is preliminary data.</text>
</comment>
<dbReference type="InterPro" id="IPR037185">
    <property type="entry name" value="EmrE-like"/>
</dbReference>
<keyword evidence="3 5" id="KW-1133">Transmembrane helix</keyword>
<evidence type="ECO:0000313" key="6">
    <source>
        <dbReference type="EMBL" id="CAK9167050.1"/>
    </source>
</evidence>
<keyword evidence="7" id="KW-1185">Reference proteome</keyword>
<organism evidence="6 7">
    <name type="scientific">Ilex paraguariensis</name>
    <name type="common">yerba mate</name>
    <dbReference type="NCBI Taxonomy" id="185542"/>
    <lineage>
        <taxon>Eukaryota</taxon>
        <taxon>Viridiplantae</taxon>
        <taxon>Streptophyta</taxon>
        <taxon>Embryophyta</taxon>
        <taxon>Tracheophyta</taxon>
        <taxon>Spermatophyta</taxon>
        <taxon>Magnoliopsida</taxon>
        <taxon>eudicotyledons</taxon>
        <taxon>Gunneridae</taxon>
        <taxon>Pentapetalae</taxon>
        <taxon>asterids</taxon>
        <taxon>campanulids</taxon>
        <taxon>Aquifoliales</taxon>
        <taxon>Aquifoliaceae</taxon>
        <taxon>Ilex</taxon>
    </lineage>
</organism>
<dbReference type="EMBL" id="CAUOFW020004736">
    <property type="protein sequence ID" value="CAK9167050.1"/>
    <property type="molecule type" value="Genomic_DNA"/>
</dbReference>
<dbReference type="PANTHER" id="PTHR31218">
    <property type="entry name" value="WAT1-RELATED PROTEIN"/>
    <property type="match status" value="1"/>
</dbReference>
<evidence type="ECO:0000256" key="2">
    <source>
        <dbReference type="ARBA" id="ARBA00022692"/>
    </source>
</evidence>
<evidence type="ECO:0000256" key="1">
    <source>
        <dbReference type="ARBA" id="ARBA00004141"/>
    </source>
</evidence>
<evidence type="ECO:0008006" key="8">
    <source>
        <dbReference type="Google" id="ProtNLM"/>
    </source>
</evidence>
<comment type="subcellular location">
    <subcellularLocation>
        <location evidence="1">Membrane</location>
        <topology evidence="1">Multi-pass membrane protein</topology>
    </subcellularLocation>
</comment>
<dbReference type="InterPro" id="IPR030184">
    <property type="entry name" value="WAT1-related"/>
</dbReference>
<evidence type="ECO:0000256" key="5">
    <source>
        <dbReference type="SAM" id="Phobius"/>
    </source>
</evidence>
<keyword evidence="4 5" id="KW-0472">Membrane</keyword>
<dbReference type="Proteomes" id="UP001642360">
    <property type="component" value="Unassembled WGS sequence"/>
</dbReference>
<evidence type="ECO:0000256" key="4">
    <source>
        <dbReference type="ARBA" id="ARBA00023136"/>
    </source>
</evidence>
<dbReference type="AlphaFoldDB" id="A0ABC8THK0"/>
<accession>A0ABC8THK0</accession>
<gene>
    <name evidence="6" type="ORF">ILEXP_LOCUS36300</name>
</gene>
<feature type="transmembrane region" description="Helical" evidence="5">
    <location>
        <begin position="20"/>
        <end position="44"/>
    </location>
</feature>
<reference evidence="6 7" key="1">
    <citation type="submission" date="2024-02" db="EMBL/GenBank/DDBJ databases">
        <authorList>
            <person name="Vignale AGUSTIN F."/>
            <person name="Sosa J E."/>
            <person name="Modenutti C."/>
        </authorList>
    </citation>
    <scope>NUCLEOTIDE SEQUENCE [LARGE SCALE GENOMIC DNA]</scope>
</reference>
<name>A0ABC8THK0_9AQUA</name>
<sequence length="124" mass="13677">MAVRGTLTQYFFLLGLEYTSATFTCTFINMVPVNTFIMALPFGLEKPNMKSKKGRAKVLGTLVCVGGALLLTLYRAMPLTDLPVQTAIIHRTDHSTKRWALGSVVLIAGSLLWSSWFLIPISIL</sequence>
<feature type="transmembrane region" description="Helical" evidence="5">
    <location>
        <begin position="56"/>
        <end position="74"/>
    </location>
</feature>
<evidence type="ECO:0000256" key="3">
    <source>
        <dbReference type="ARBA" id="ARBA00022989"/>
    </source>
</evidence>
<evidence type="ECO:0000313" key="7">
    <source>
        <dbReference type="Proteomes" id="UP001642360"/>
    </source>
</evidence>
<keyword evidence="2 5" id="KW-0812">Transmembrane</keyword>
<dbReference type="SUPFAM" id="SSF103481">
    <property type="entry name" value="Multidrug resistance efflux transporter EmrE"/>
    <property type="match status" value="1"/>
</dbReference>
<feature type="transmembrane region" description="Helical" evidence="5">
    <location>
        <begin position="99"/>
        <end position="119"/>
    </location>
</feature>